<comment type="similarity">
    <text evidence="1">Belongs to the Brp/Blh beta-carotene diooxygenase family.</text>
</comment>
<keyword evidence="1" id="KW-0223">Dioxygenase</keyword>
<feature type="transmembrane region" description="Helical" evidence="1">
    <location>
        <begin position="268"/>
        <end position="288"/>
    </location>
</feature>
<dbReference type="RefSeq" id="WP_324690862.1">
    <property type="nucleotide sequence ID" value="NZ_BAABCR010000001.1"/>
</dbReference>
<keyword evidence="1" id="KW-0472">Membrane</keyword>
<dbReference type="Pfam" id="PF15461">
    <property type="entry name" value="BCD"/>
    <property type="match status" value="1"/>
</dbReference>
<comment type="caution">
    <text evidence="1">Lacks conserved residue(s) required for the propagation of feature annotation.</text>
</comment>
<comment type="catalytic activity">
    <reaction evidence="1">
        <text>all-trans-beta-carotene + O2 = 2 all-trans-retinal</text>
        <dbReference type="Rhea" id="RHEA:32887"/>
        <dbReference type="ChEBI" id="CHEBI:15379"/>
        <dbReference type="ChEBI" id="CHEBI:17579"/>
        <dbReference type="ChEBI" id="CHEBI:17898"/>
        <dbReference type="EC" id="1.13.11.63"/>
    </reaction>
</comment>
<evidence type="ECO:0000313" key="3">
    <source>
        <dbReference type="Proteomes" id="UP001500968"/>
    </source>
</evidence>
<keyword evidence="1" id="KW-0560">Oxidoreductase</keyword>
<comment type="subcellular location">
    <subcellularLocation>
        <location evidence="1">Cell membrane</location>
        <topology evidence="1">Multi-pass membrane protein</topology>
    </subcellularLocation>
</comment>
<dbReference type="HAMAP" id="MF_02093">
    <property type="entry name" value="Beta_carotene_diox"/>
    <property type="match status" value="1"/>
</dbReference>
<evidence type="ECO:0000256" key="1">
    <source>
        <dbReference type="HAMAP-Rule" id="MF_02093"/>
    </source>
</evidence>
<sequence length="297" mass="34792">MTNSSNIGIVLSFLALWIATYFSVEYQQITGFVIIFLFGILHGANDLRLISKIKNENSISNYKKILIYYLTFVTTGVLLFYLLPEWALVIFILVSAYHFGEQHWNQLSTEKTPPIISLFQLVYGLFIFELLFYFHQKEVAVIIGEIIHSSMNTFNFTYMLQFNGLVLIVLSLVMLRKNTIFKNQLPVNLVYLLLFAIIFRNSNLIWAFAIYFIIWHSLPSIKDQICFLYGQYTFQNFVQYFKAAFGYWFLSLTGIALLYFLFRKEAVFTALFFSFLAAITFPHVLVIMKMQNKIKEH</sequence>
<comment type="caution">
    <text evidence="2">The sequence shown here is derived from an EMBL/GenBank/DDBJ whole genome shotgun (WGS) entry which is preliminary data.</text>
</comment>
<feature type="transmembrane region" description="Helical" evidence="1">
    <location>
        <begin position="244"/>
        <end position="262"/>
    </location>
</feature>
<keyword evidence="3" id="KW-1185">Reference proteome</keyword>
<keyword evidence="1" id="KW-0479">Metal-binding</keyword>
<evidence type="ECO:0000313" key="2">
    <source>
        <dbReference type="EMBL" id="GAA4021704.1"/>
    </source>
</evidence>
<feature type="transmembrane region" description="Helical" evidence="1">
    <location>
        <begin position="114"/>
        <end position="134"/>
    </location>
</feature>
<comment type="cofactor">
    <cofactor evidence="1">
        <name>Fe(2+)</name>
        <dbReference type="ChEBI" id="CHEBI:29033"/>
    </cofactor>
</comment>
<feature type="transmembrane region" description="Helical" evidence="1">
    <location>
        <begin position="155"/>
        <end position="175"/>
    </location>
</feature>
<feature type="transmembrane region" description="Helical" evidence="1">
    <location>
        <begin position="29"/>
        <end position="45"/>
    </location>
</feature>
<feature type="transmembrane region" description="Helical" evidence="1">
    <location>
        <begin position="66"/>
        <end position="94"/>
    </location>
</feature>
<comment type="function">
    <text evidence="1">Catalyzes the cleavage of beta-carotene at its central double bond (15,15') to yield two molecules of all-trans-retinal.</text>
</comment>
<reference evidence="3" key="1">
    <citation type="journal article" date="2019" name="Int. J. Syst. Evol. Microbiol.">
        <title>The Global Catalogue of Microorganisms (GCM) 10K type strain sequencing project: providing services to taxonomists for standard genome sequencing and annotation.</title>
        <authorList>
            <consortium name="The Broad Institute Genomics Platform"/>
            <consortium name="The Broad Institute Genome Sequencing Center for Infectious Disease"/>
            <person name="Wu L."/>
            <person name="Ma J."/>
        </authorList>
    </citation>
    <scope>NUCLEOTIDE SEQUENCE [LARGE SCALE GENOMIC DNA]</scope>
    <source>
        <strain evidence="3">JCM 17064</strain>
    </source>
</reference>
<dbReference type="EC" id="1.13.11.63" evidence="1"/>
<keyword evidence="1" id="KW-0812">Transmembrane</keyword>
<dbReference type="NCBIfam" id="TIGR03753">
    <property type="entry name" value="blh_monoox"/>
    <property type="match status" value="1"/>
</dbReference>
<dbReference type="EMBL" id="BAABCR010000001">
    <property type="protein sequence ID" value="GAA4021704.1"/>
    <property type="molecule type" value="Genomic_DNA"/>
</dbReference>
<dbReference type="Proteomes" id="UP001500968">
    <property type="component" value="Unassembled WGS sequence"/>
</dbReference>
<feature type="transmembrane region" description="Helical" evidence="1">
    <location>
        <begin position="7"/>
        <end position="23"/>
    </location>
</feature>
<accession>A0ABP7T6B7</accession>
<name>A0ABP7T6B7_9FLAO</name>
<proteinExistence type="inferred from homology"/>
<organism evidence="2 3">
    <name type="scientific">Flavobacterium cheonhonense</name>
    <dbReference type="NCBI Taxonomy" id="706185"/>
    <lineage>
        <taxon>Bacteria</taxon>
        <taxon>Pseudomonadati</taxon>
        <taxon>Bacteroidota</taxon>
        <taxon>Flavobacteriia</taxon>
        <taxon>Flavobacteriales</taxon>
        <taxon>Flavobacteriaceae</taxon>
        <taxon>Flavobacterium</taxon>
    </lineage>
</organism>
<keyword evidence="1" id="KW-0408">Iron</keyword>
<gene>
    <name evidence="2" type="ORF">GCM10022386_00860</name>
</gene>
<protein>
    <recommendedName>
        <fullName evidence="1">Probable beta-carotene 15,15'-dioxygenase</fullName>
        <ecNumber evidence="1">1.13.11.63</ecNumber>
    </recommendedName>
</protein>
<feature type="transmembrane region" description="Helical" evidence="1">
    <location>
        <begin position="190"/>
        <end position="214"/>
    </location>
</feature>
<keyword evidence="1" id="KW-1133">Transmembrane helix</keyword>
<dbReference type="InterPro" id="IPR022270">
    <property type="entry name" value="Blh_diox"/>
</dbReference>
<keyword evidence="1" id="KW-1003">Cell membrane</keyword>